<name>A1K7G4_AZOSB</name>
<organism evidence="2 3">
    <name type="scientific">Azoarcus sp. (strain BH72)</name>
    <dbReference type="NCBI Taxonomy" id="418699"/>
    <lineage>
        <taxon>Bacteria</taxon>
        <taxon>Pseudomonadati</taxon>
        <taxon>Pseudomonadota</taxon>
        <taxon>Betaproteobacteria</taxon>
        <taxon>Rhodocyclales</taxon>
        <taxon>Zoogloeaceae</taxon>
        <taxon>Azoarcus</taxon>
    </lineage>
</organism>
<keyword evidence="1" id="KW-0732">Signal</keyword>
<dbReference type="Proteomes" id="UP000002588">
    <property type="component" value="Chromosome"/>
</dbReference>
<evidence type="ECO:0000256" key="1">
    <source>
        <dbReference type="SAM" id="SignalP"/>
    </source>
</evidence>
<evidence type="ECO:0000313" key="3">
    <source>
        <dbReference type="Proteomes" id="UP000002588"/>
    </source>
</evidence>
<dbReference type="EMBL" id="AM406670">
    <property type="protein sequence ID" value="CAL94769.1"/>
    <property type="molecule type" value="Genomic_DNA"/>
</dbReference>
<dbReference type="STRING" id="62928.azo2152"/>
<proteinExistence type="predicted"/>
<dbReference type="HOGENOM" id="CLU_057321_0_0_4"/>
<dbReference type="RefSeq" id="WP_011765883.1">
    <property type="nucleotide sequence ID" value="NC_008702.1"/>
</dbReference>
<dbReference type="eggNOG" id="COG3137">
    <property type="taxonomic scope" value="Bacteria"/>
</dbReference>
<dbReference type="KEGG" id="azo:azo2152"/>
<protein>
    <submittedName>
        <fullName evidence="2">Hypothetical secreted protein</fullName>
    </submittedName>
</protein>
<reference evidence="2 3" key="1">
    <citation type="journal article" date="2006" name="Nat. Biotechnol.">
        <title>Complete genome of the mutualistic, N2-fixing grass endophyte Azoarcus sp. strain BH72.</title>
        <authorList>
            <person name="Krause A."/>
            <person name="Ramakumar A."/>
            <person name="Bartels D."/>
            <person name="Battistoni F."/>
            <person name="Bekel T."/>
            <person name="Boch J."/>
            <person name="Boehm M."/>
            <person name="Friedrich F."/>
            <person name="Hurek T."/>
            <person name="Krause L."/>
            <person name="Linke B."/>
            <person name="McHardy A.C."/>
            <person name="Sarkar A."/>
            <person name="Schneiker S."/>
            <person name="Syed A.A."/>
            <person name="Thauer R."/>
            <person name="Vorhoelter F.-J."/>
            <person name="Weidner S."/>
            <person name="Puehler A."/>
            <person name="Reinhold-Hurek B."/>
            <person name="Kaiser O."/>
            <person name="Goesmann A."/>
        </authorList>
    </citation>
    <scope>NUCLEOTIDE SEQUENCE [LARGE SCALE GENOMIC DNA]</scope>
    <source>
        <strain evidence="2 3">BH72</strain>
    </source>
</reference>
<sequence>MNSLPVHRTCTFLAAALPLATCALADEVLLTNGDRLTGTVVNKTPEGLVLDTKYAGKIKIDWRMVETLNTEKPVRVLLRNDEGQLESRLLSATEIGATRLAAVPEVPAVKLERIAYLNPTASQSGAGVEYAGRVTLSGGSNSGNSNTTHIVGEAELRGAEKGARFALRFRGEHRTRDGDLSASNWLGTAERNWFTDAREKRFVYARTFAERDPFRDLSLRAAVGGGYGVQLIENDSTGLSLKGGLDLVREHRIENKDVTFPALGWGVVFRHWLIGHKAEVFHEQDGYVNIEDARDITWRSRTGLRLPIVDRLTAQVQGIVQWDGQPPNGRKTTDISLQFGLGYEW</sequence>
<dbReference type="AlphaFoldDB" id="A1K7G4"/>
<evidence type="ECO:0000313" key="2">
    <source>
        <dbReference type="EMBL" id="CAL94769.1"/>
    </source>
</evidence>
<dbReference type="Pfam" id="PF04338">
    <property type="entry name" value="DUF481"/>
    <property type="match status" value="1"/>
</dbReference>
<feature type="chain" id="PRO_5002635319" evidence="1">
    <location>
        <begin position="26"/>
        <end position="345"/>
    </location>
</feature>
<accession>A1K7G4</accession>
<feature type="signal peptide" evidence="1">
    <location>
        <begin position="1"/>
        <end position="25"/>
    </location>
</feature>
<dbReference type="InterPro" id="IPR007433">
    <property type="entry name" value="DUF481"/>
</dbReference>
<gene>
    <name evidence="2" type="ordered locus">azo2152</name>
</gene>
<keyword evidence="3" id="KW-1185">Reference proteome</keyword>